<dbReference type="GO" id="GO:0008333">
    <property type="term" value="P:endosome to lysosome transport"/>
    <property type="evidence" value="ECO:0007669"/>
    <property type="project" value="TreeGrafter"/>
</dbReference>
<dbReference type="GO" id="GO:0032418">
    <property type="term" value="P:lysosome localization"/>
    <property type="evidence" value="ECO:0007669"/>
    <property type="project" value="TreeGrafter"/>
</dbReference>
<sequence>MDPSIVTTEQFSATLSHDANSNPSNVAEPSETSLDDLAKGIASLLTTAFTDFDSKASDAVRSQDNLLFSIHRLTKELDQLLEDAPVPFILQHAAKISAVRRRVSSLNSLLRSIQRRLDNIDRTLSFVGSSQDKAKMEGPTQQ</sequence>
<dbReference type="EnsemblPlants" id="Kaladp0016s0104.2.v1.1">
    <property type="protein sequence ID" value="Kaladp0016s0104.2.v1.1"/>
    <property type="gene ID" value="Kaladp0016s0104.v1.1"/>
</dbReference>
<evidence type="ECO:0000256" key="3">
    <source>
        <dbReference type="ARBA" id="ARBA00033330"/>
    </source>
</evidence>
<dbReference type="Gramene" id="Kaladp0016s0104.4.v1.1">
    <property type="protein sequence ID" value="Kaladp0016s0104.4.v1.1"/>
    <property type="gene ID" value="Kaladp0016s0104.v1.1"/>
</dbReference>
<dbReference type="EnsemblPlants" id="Kaladp0016s0104.1.v1.1">
    <property type="protein sequence ID" value="Kaladp0016s0104.1.v1.1"/>
    <property type="gene ID" value="Kaladp0016s0104.v1.1"/>
</dbReference>
<proteinExistence type="inferred from homology"/>
<dbReference type="Gramene" id="Kaladp0016s0104.6.v1.1">
    <property type="protein sequence ID" value="Kaladp0016s0104.6.v1.1"/>
    <property type="gene ID" value="Kaladp0016s0104.v1.1"/>
</dbReference>
<keyword evidence="5" id="KW-1185">Reference proteome</keyword>
<dbReference type="Pfam" id="PF14712">
    <property type="entry name" value="Snapin_Pallidin"/>
    <property type="match status" value="1"/>
</dbReference>
<dbReference type="InterPro" id="IPR028119">
    <property type="entry name" value="Snapin/Pallidin/Snn1"/>
</dbReference>
<dbReference type="EnsemblPlants" id="Kaladp0016s0104.3.v1.1">
    <property type="protein sequence ID" value="Kaladp0016s0104.3.v1.1"/>
    <property type="gene ID" value="Kaladp0016s0104.v1.1"/>
</dbReference>
<comment type="similarity">
    <text evidence="1">Belongs to the SNAPIN family.</text>
</comment>
<dbReference type="GO" id="GO:0006886">
    <property type="term" value="P:intracellular protein transport"/>
    <property type="evidence" value="ECO:0007669"/>
    <property type="project" value="InterPro"/>
</dbReference>
<evidence type="ECO:0000313" key="4">
    <source>
        <dbReference type="EnsemblPlants" id="Kaladp0016s0104.5.v1.1"/>
    </source>
</evidence>
<dbReference type="GO" id="GO:0000149">
    <property type="term" value="F:SNARE binding"/>
    <property type="evidence" value="ECO:0007669"/>
    <property type="project" value="TreeGrafter"/>
</dbReference>
<evidence type="ECO:0000256" key="2">
    <source>
        <dbReference type="ARBA" id="ARBA00023054"/>
    </source>
</evidence>
<dbReference type="PANTHER" id="PTHR31305:SF2">
    <property type="entry name" value="SNARE-ASSOCIATED PROTEIN SNAPIN"/>
    <property type="match status" value="1"/>
</dbReference>
<dbReference type="GO" id="GO:0031083">
    <property type="term" value="C:BLOC-1 complex"/>
    <property type="evidence" value="ECO:0007669"/>
    <property type="project" value="InterPro"/>
</dbReference>
<evidence type="ECO:0000313" key="5">
    <source>
        <dbReference type="Proteomes" id="UP000594263"/>
    </source>
</evidence>
<protein>
    <recommendedName>
        <fullName evidence="3">Biogenesis of lysosome-related organelles complex 1 subunit 7</fullName>
    </recommendedName>
</protein>
<name>A0A7N0T099_KALFE</name>
<dbReference type="GO" id="GO:0099078">
    <property type="term" value="C:BORC complex"/>
    <property type="evidence" value="ECO:0007669"/>
    <property type="project" value="TreeGrafter"/>
</dbReference>
<dbReference type="Gramene" id="Kaladp0016s0104.5.v1.1">
    <property type="protein sequence ID" value="Kaladp0016s0104.5.v1.1"/>
    <property type="gene ID" value="Kaladp0016s0104.v1.1"/>
</dbReference>
<dbReference type="EnsemblPlants" id="Kaladp0016s0104.6.v1.1">
    <property type="protein sequence ID" value="Kaladp0016s0104.6.v1.1"/>
    <property type="gene ID" value="Kaladp0016s0104.v1.1"/>
</dbReference>
<dbReference type="OMA" id="SIGPTHE"/>
<accession>A0A7N0T099</accession>
<dbReference type="InterPro" id="IPR017246">
    <property type="entry name" value="Snapin"/>
</dbReference>
<dbReference type="Gramene" id="Kaladp0016s0104.2.v1.1">
    <property type="protein sequence ID" value="Kaladp0016s0104.2.v1.1"/>
    <property type="gene ID" value="Kaladp0016s0104.v1.1"/>
</dbReference>
<dbReference type="GO" id="GO:0007040">
    <property type="term" value="P:lysosome organization"/>
    <property type="evidence" value="ECO:0007669"/>
    <property type="project" value="TreeGrafter"/>
</dbReference>
<dbReference type="Gramene" id="Kaladp0016s0104.3.v1.1">
    <property type="protein sequence ID" value="Kaladp0016s0104.3.v1.1"/>
    <property type="gene ID" value="Kaladp0016s0104.v1.1"/>
</dbReference>
<dbReference type="Gramene" id="Kaladp0016s0104.1.v1.1">
    <property type="protein sequence ID" value="Kaladp0016s0104.1.v1.1"/>
    <property type="gene ID" value="Kaladp0016s0104.v1.1"/>
</dbReference>
<organism evidence="4 5">
    <name type="scientific">Kalanchoe fedtschenkoi</name>
    <name type="common">Lavender scallops</name>
    <name type="synonym">South American air plant</name>
    <dbReference type="NCBI Taxonomy" id="63787"/>
    <lineage>
        <taxon>Eukaryota</taxon>
        <taxon>Viridiplantae</taxon>
        <taxon>Streptophyta</taxon>
        <taxon>Embryophyta</taxon>
        <taxon>Tracheophyta</taxon>
        <taxon>Spermatophyta</taxon>
        <taxon>Magnoliopsida</taxon>
        <taxon>eudicotyledons</taxon>
        <taxon>Gunneridae</taxon>
        <taxon>Pentapetalae</taxon>
        <taxon>Saxifragales</taxon>
        <taxon>Crassulaceae</taxon>
        <taxon>Kalanchoe</taxon>
    </lineage>
</organism>
<dbReference type="Proteomes" id="UP000594263">
    <property type="component" value="Unplaced"/>
</dbReference>
<dbReference type="EnsemblPlants" id="Kaladp0016s0104.5.v1.1">
    <property type="protein sequence ID" value="Kaladp0016s0104.5.v1.1"/>
    <property type="gene ID" value="Kaladp0016s0104.v1.1"/>
</dbReference>
<reference evidence="4" key="1">
    <citation type="submission" date="2021-01" db="UniProtKB">
        <authorList>
            <consortium name="EnsemblPlants"/>
        </authorList>
    </citation>
    <scope>IDENTIFICATION</scope>
</reference>
<keyword evidence="2" id="KW-0175">Coiled coil</keyword>
<dbReference type="EnsemblPlants" id="Kaladp0016s0104.4.v1.1">
    <property type="protein sequence ID" value="Kaladp0016s0104.4.v1.1"/>
    <property type="gene ID" value="Kaladp0016s0104.v1.1"/>
</dbReference>
<evidence type="ECO:0000256" key="1">
    <source>
        <dbReference type="ARBA" id="ARBA00006111"/>
    </source>
</evidence>
<dbReference type="AlphaFoldDB" id="A0A7N0T099"/>
<dbReference type="PANTHER" id="PTHR31305">
    <property type="entry name" value="SNARE-ASSOCIATED PROTEIN SNAPIN"/>
    <property type="match status" value="1"/>
</dbReference>